<dbReference type="Pfam" id="PF04230">
    <property type="entry name" value="PS_pyruv_trans"/>
    <property type="match status" value="1"/>
</dbReference>
<sequence>MFLTSTQIKHLLRNLNQKMIKTPFGIVGGYHGYNLGDMALGASIIEVLSAQGKPSGLQTIYNLEKWPTTQFAIVGGGAVGYNDSLGKVAARYKDHYGKVALLGVDFMEDTYAEDCLELIRGAAFVSGRSKSQAEKLMKSTGRAEIFHHPDIAFSLFSGVQPTKRNQTAKKKLLINVLPLYGSVKNGKLQPLEKYKSERPGLFDNFHQMHVSYKQGLRRLVKNAVAEGYSVETIPFTLQDEAYGHILLDDLPVKHHPYHSNVLKMYKTISSADWVVSTRLHATIFALKAGIKVTPIAYATKNELMLEELGVERSSFLTTQDLANGKNVIPPPIVYNKEVLKAWGATSREAIEKAIESVMK</sequence>
<evidence type="ECO:0000313" key="2">
    <source>
        <dbReference type="EMBL" id="TCD02686.1"/>
    </source>
</evidence>
<dbReference type="InterPro" id="IPR007345">
    <property type="entry name" value="Polysacch_pyruvyl_Trfase"/>
</dbReference>
<name>A0A4R0NPH2_9SPHI</name>
<keyword evidence="3" id="KW-1185">Reference proteome</keyword>
<evidence type="ECO:0000259" key="1">
    <source>
        <dbReference type="Pfam" id="PF04230"/>
    </source>
</evidence>
<feature type="domain" description="Polysaccharide pyruvyl transferase" evidence="1">
    <location>
        <begin position="34"/>
        <end position="297"/>
    </location>
</feature>
<dbReference type="OrthoDB" id="624106at2"/>
<accession>A0A4R0NPH2</accession>
<organism evidence="2 3">
    <name type="scientific">Pedobacter psychroterrae</name>
    <dbReference type="NCBI Taxonomy" id="2530453"/>
    <lineage>
        <taxon>Bacteria</taxon>
        <taxon>Pseudomonadati</taxon>
        <taxon>Bacteroidota</taxon>
        <taxon>Sphingobacteriia</taxon>
        <taxon>Sphingobacteriales</taxon>
        <taxon>Sphingobacteriaceae</taxon>
        <taxon>Pedobacter</taxon>
    </lineage>
</organism>
<gene>
    <name evidence="2" type="ORF">EZ437_01480</name>
</gene>
<dbReference type="PANTHER" id="PTHR36836:SF1">
    <property type="entry name" value="COLANIC ACID BIOSYNTHESIS PROTEIN WCAK"/>
    <property type="match status" value="1"/>
</dbReference>
<reference evidence="2 3" key="1">
    <citation type="submission" date="2019-02" db="EMBL/GenBank/DDBJ databases">
        <title>Pedobacter sp. RP-1-14 sp. nov., isolated from Arctic soil.</title>
        <authorList>
            <person name="Dahal R.H."/>
        </authorList>
    </citation>
    <scope>NUCLEOTIDE SEQUENCE [LARGE SCALE GENOMIC DNA]</scope>
    <source>
        <strain evidence="2 3">RP-1-14</strain>
    </source>
</reference>
<dbReference type="PANTHER" id="PTHR36836">
    <property type="entry name" value="COLANIC ACID BIOSYNTHESIS PROTEIN WCAK"/>
    <property type="match status" value="1"/>
</dbReference>
<protein>
    <submittedName>
        <fullName evidence="2">Polysaccharide pyruvyl transferase family protein</fullName>
    </submittedName>
</protein>
<dbReference type="Proteomes" id="UP000293347">
    <property type="component" value="Unassembled WGS sequence"/>
</dbReference>
<keyword evidence="2" id="KW-0808">Transferase</keyword>
<evidence type="ECO:0000313" key="3">
    <source>
        <dbReference type="Proteomes" id="UP000293347"/>
    </source>
</evidence>
<dbReference type="AlphaFoldDB" id="A0A4R0NPH2"/>
<dbReference type="GO" id="GO:0016740">
    <property type="term" value="F:transferase activity"/>
    <property type="evidence" value="ECO:0007669"/>
    <property type="project" value="UniProtKB-KW"/>
</dbReference>
<proteinExistence type="predicted"/>
<dbReference type="EMBL" id="SJSL01000001">
    <property type="protein sequence ID" value="TCD02686.1"/>
    <property type="molecule type" value="Genomic_DNA"/>
</dbReference>
<comment type="caution">
    <text evidence="2">The sequence shown here is derived from an EMBL/GenBank/DDBJ whole genome shotgun (WGS) entry which is preliminary data.</text>
</comment>